<dbReference type="Proteomes" id="UP000244855">
    <property type="component" value="Unassembled WGS sequence"/>
</dbReference>
<feature type="non-terminal residue" evidence="2">
    <location>
        <position position="281"/>
    </location>
</feature>
<sequence>MGMVPVKKGDFFPIFWAAWIKAFREDIIMSSFRNTGLSPFNPNMVLDRFRNIPLSRSPSRESSASYYSGDEWPKIHTLLRKVAPESSNDARKLERSVHHLTVQNELYKHEINGLIKAVEATKKHIKHTETLPLETQEKYTRGAVFWSPSKVKEAKQRREQIDKERHDKELHKANMKELQQANKLYKEKIAEERRVQREEARVAREAEKAKKQAKKEAKLRARDAQKAIQLSQKGKRKASTAPSRNIGQKRARREPVQVVEVEEAHTKAPQRTSRRGRNINL</sequence>
<feature type="region of interest" description="Disordered" evidence="1">
    <location>
        <begin position="150"/>
        <end position="173"/>
    </location>
</feature>
<gene>
    <name evidence="2" type="ORF">DM02DRAFT_575491</name>
</gene>
<dbReference type="OrthoDB" id="3795213at2759"/>
<dbReference type="EMBL" id="KZ805662">
    <property type="protein sequence ID" value="PVH92630.1"/>
    <property type="molecule type" value="Genomic_DNA"/>
</dbReference>
<proteinExistence type="predicted"/>
<feature type="compositionally biased region" description="Basic and acidic residues" evidence="1">
    <location>
        <begin position="206"/>
        <end position="225"/>
    </location>
</feature>
<dbReference type="AlphaFoldDB" id="A0A2V1D3K8"/>
<evidence type="ECO:0000313" key="3">
    <source>
        <dbReference type="Proteomes" id="UP000244855"/>
    </source>
</evidence>
<organism evidence="2 3">
    <name type="scientific">Periconia macrospinosa</name>
    <dbReference type="NCBI Taxonomy" id="97972"/>
    <lineage>
        <taxon>Eukaryota</taxon>
        <taxon>Fungi</taxon>
        <taxon>Dikarya</taxon>
        <taxon>Ascomycota</taxon>
        <taxon>Pezizomycotina</taxon>
        <taxon>Dothideomycetes</taxon>
        <taxon>Pleosporomycetidae</taxon>
        <taxon>Pleosporales</taxon>
        <taxon>Massarineae</taxon>
        <taxon>Periconiaceae</taxon>
        <taxon>Periconia</taxon>
    </lineage>
</organism>
<reference evidence="2 3" key="1">
    <citation type="journal article" date="2018" name="Sci. Rep.">
        <title>Comparative genomics provides insights into the lifestyle and reveals functional heterogeneity of dark septate endophytic fungi.</title>
        <authorList>
            <person name="Knapp D.G."/>
            <person name="Nemeth J.B."/>
            <person name="Barry K."/>
            <person name="Hainaut M."/>
            <person name="Henrissat B."/>
            <person name="Johnson J."/>
            <person name="Kuo A."/>
            <person name="Lim J.H.P."/>
            <person name="Lipzen A."/>
            <person name="Nolan M."/>
            <person name="Ohm R.A."/>
            <person name="Tamas L."/>
            <person name="Grigoriev I.V."/>
            <person name="Spatafora J.W."/>
            <person name="Nagy L.G."/>
            <person name="Kovacs G.M."/>
        </authorList>
    </citation>
    <scope>NUCLEOTIDE SEQUENCE [LARGE SCALE GENOMIC DNA]</scope>
    <source>
        <strain evidence="2 3">DSE2036</strain>
    </source>
</reference>
<feature type="region of interest" description="Disordered" evidence="1">
    <location>
        <begin position="206"/>
        <end position="281"/>
    </location>
</feature>
<feature type="compositionally biased region" description="Basic residues" evidence="1">
    <location>
        <begin position="272"/>
        <end position="281"/>
    </location>
</feature>
<protein>
    <recommendedName>
        <fullName evidence="4">TolA, Membrane protein involved in colicin uptake</fullName>
    </recommendedName>
</protein>
<evidence type="ECO:0008006" key="4">
    <source>
        <dbReference type="Google" id="ProtNLM"/>
    </source>
</evidence>
<accession>A0A2V1D3K8</accession>
<name>A0A2V1D3K8_9PLEO</name>
<evidence type="ECO:0000313" key="2">
    <source>
        <dbReference type="EMBL" id="PVH92630.1"/>
    </source>
</evidence>
<evidence type="ECO:0000256" key="1">
    <source>
        <dbReference type="SAM" id="MobiDB-lite"/>
    </source>
</evidence>
<keyword evidence="3" id="KW-1185">Reference proteome</keyword>